<reference evidence="3 4" key="1">
    <citation type="submission" date="2018-01" db="EMBL/GenBank/DDBJ databases">
        <title>Draft genome of the strawberry crown rot pathogen Phytophthora cactorum.</title>
        <authorList>
            <person name="Armitage A.D."/>
            <person name="Lysoe E."/>
            <person name="Nellist C.F."/>
            <person name="Harrison R.J."/>
            <person name="Brurberg M.B."/>
        </authorList>
    </citation>
    <scope>NUCLEOTIDE SEQUENCE [LARGE SCALE GENOMIC DNA]</scope>
    <source>
        <strain evidence="3 4">10300</strain>
    </source>
</reference>
<gene>
    <name evidence="2" type="ORF">JG687_00019163</name>
    <name evidence="3" type="ORF">PC110_g17533</name>
    <name evidence="1" type="ORF">PC129_g6141</name>
</gene>
<evidence type="ECO:0000313" key="2">
    <source>
        <dbReference type="EMBL" id="KAG6942252.1"/>
    </source>
</evidence>
<dbReference type="Proteomes" id="UP000688947">
    <property type="component" value="Unassembled WGS sequence"/>
</dbReference>
<dbReference type="EMBL" id="RCMV01000154">
    <property type="protein sequence ID" value="KAG3223168.1"/>
    <property type="molecule type" value="Genomic_DNA"/>
</dbReference>
<dbReference type="EMBL" id="JAENGZ010003069">
    <property type="protein sequence ID" value="KAG6942252.1"/>
    <property type="molecule type" value="Genomic_DNA"/>
</dbReference>
<keyword evidence="4" id="KW-1185">Reference proteome</keyword>
<comment type="caution">
    <text evidence="3">The sequence shown here is derived from an EMBL/GenBank/DDBJ whole genome shotgun (WGS) entry which is preliminary data.</text>
</comment>
<dbReference type="EMBL" id="MJFZ01000686">
    <property type="protein sequence ID" value="RAW26056.1"/>
    <property type="molecule type" value="Genomic_DNA"/>
</dbReference>
<name>A0A329RQY1_9STRA</name>
<dbReference type="Proteomes" id="UP000251314">
    <property type="component" value="Unassembled WGS sequence"/>
</dbReference>
<evidence type="ECO:0000313" key="3">
    <source>
        <dbReference type="EMBL" id="RAW26056.1"/>
    </source>
</evidence>
<dbReference type="OrthoDB" id="10268593at2759"/>
<reference evidence="1" key="2">
    <citation type="submission" date="2018-05" db="EMBL/GenBank/DDBJ databases">
        <title>Effector identification in a new, highly contiguous assembly of the strawberry crown rot pathogen Phytophthora cactorum.</title>
        <authorList>
            <person name="Armitage A.D."/>
            <person name="Nellist C.F."/>
            <person name="Bates H."/>
            <person name="Vickerstaff R.J."/>
            <person name="Harrison R.J."/>
        </authorList>
    </citation>
    <scope>NUCLEOTIDE SEQUENCE</scope>
    <source>
        <strain evidence="1">P421</strain>
    </source>
</reference>
<dbReference type="Proteomes" id="UP000760860">
    <property type="component" value="Unassembled WGS sequence"/>
</dbReference>
<protein>
    <submittedName>
        <fullName evidence="3">Uncharacterized protein</fullName>
    </submittedName>
</protein>
<evidence type="ECO:0000313" key="4">
    <source>
        <dbReference type="Proteomes" id="UP000251314"/>
    </source>
</evidence>
<sequence>MGCQCQALGTGRLLVCTAGTASHNNGRVTARSECDGDGGAADRLECDNDPGEDFGGCRMSPPDWRQCVVPVVACKPRLASVRVCPYR</sequence>
<proteinExistence type="predicted"/>
<organism evidence="3 4">
    <name type="scientific">Phytophthora cactorum</name>
    <dbReference type="NCBI Taxonomy" id="29920"/>
    <lineage>
        <taxon>Eukaryota</taxon>
        <taxon>Sar</taxon>
        <taxon>Stramenopiles</taxon>
        <taxon>Oomycota</taxon>
        <taxon>Peronosporomycetes</taxon>
        <taxon>Peronosporales</taxon>
        <taxon>Peronosporaceae</taxon>
        <taxon>Phytophthora</taxon>
    </lineage>
</organism>
<dbReference type="VEuPathDB" id="FungiDB:PC110_g17533"/>
<reference evidence="2" key="3">
    <citation type="submission" date="2021-01" db="EMBL/GenBank/DDBJ databases">
        <title>Phytophthora aleatoria, a newly-described species from Pinus radiata is distinct from Phytophthora cactorum isolates based on comparative genomics.</title>
        <authorList>
            <person name="Mcdougal R."/>
            <person name="Panda P."/>
            <person name="Williams N."/>
            <person name="Studholme D.J."/>
        </authorList>
    </citation>
    <scope>NUCLEOTIDE SEQUENCE</scope>
    <source>
        <strain evidence="2">NZFS 3830</strain>
    </source>
</reference>
<dbReference type="AlphaFoldDB" id="A0A329RQY1"/>
<accession>A0A329RQY1</accession>
<evidence type="ECO:0000313" key="1">
    <source>
        <dbReference type="EMBL" id="KAG3223168.1"/>
    </source>
</evidence>